<feature type="compositionally biased region" description="Basic residues" evidence="1">
    <location>
        <begin position="105"/>
        <end position="119"/>
    </location>
</feature>
<reference evidence="2 3" key="1">
    <citation type="journal article" date="2021" name="Genome Biol.">
        <title>AFLAP: assembly-free linkage analysis pipeline using k-mers from genome sequencing data.</title>
        <authorList>
            <person name="Fletcher K."/>
            <person name="Zhang L."/>
            <person name="Gil J."/>
            <person name="Han R."/>
            <person name="Cavanaugh K."/>
            <person name="Michelmore R."/>
        </authorList>
    </citation>
    <scope>NUCLEOTIDE SEQUENCE [LARGE SCALE GENOMIC DNA]</scope>
    <source>
        <strain evidence="2 3">SF5</strain>
    </source>
</reference>
<sequence>MLRQATKLQSKDERTGTTALELTTSAHSNESENKDSINSAADDGYTVVRRRKCWDAIATQQQDGTPSAGAAKKNAAKPQNTEYALKPPNNAGDRRGKDLNGDKNKPKRKAKEKKAKLPKSSRATLICNYRTRDCARAQTRHY</sequence>
<keyword evidence="3" id="KW-1185">Reference proteome</keyword>
<comment type="caution">
    <text evidence="2">The sequence shown here is derived from an EMBL/GenBank/DDBJ whole genome shotgun (WGS) entry which is preliminary data.</text>
</comment>
<proteinExistence type="predicted"/>
<accession>A0A976IK42</accession>
<feature type="region of interest" description="Disordered" evidence="1">
    <location>
        <begin position="59"/>
        <end position="123"/>
    </location>
</feature>
<evidence type="ECO:0000313" key="3">
    <source>
        <dbReference type="Proteomes" id="UP000294530"/>
    </source>
</evidence>
<organism evidence="2 3">
    <name type="scientific">Bremia lactucae</name>
    <name type="common">Lettuce downy mildew</name>
    <dbReference type="NCBI Taxonomy" id="4779"/>
    <lineage>
        <taxon>Eukaryota</taxon>
        <taxon>Sar</taxon>
        <taxon>Stramenopiles</taxon>
        <taxon>Oomycota</taxon>
        <taxon>Peronosporomycetes</taxon>
        <taxon>Peronosporales</taxon>
        <taxon>Peronosporaceae</taxon>
        <taxon>Bremia</taxon>
    </lineage>
</organism>
<dbReference type="AlphaFoldDB" id="A0A976IK42"/>
<evidence type="ECO:0000313" key="2">
    <source>
        <dbReference type="EMBL" id="TDH73243.1"/>
    </source>
</evidence>
<dbReference type="RefSeq" id="XP_067822742.1">
    <property type="nucleotide sequence ID" value="XM_067965021.1"/>
</dbReference>
<name>A0A976IK42_BRELC</name>
<protein>
    <submittedName>
        <fullName evidence="2">Uncharacterized protein</fullName>
    </submittedName>
</protein>
<dbReference type="EMBL" id="SHOA02000001">
    <property type="protein sequence ID" value="TDH73243.1"/>
    <property type="molecule type" value="Genomic_DNA"/>
</dbReference>
<dbReference type="GeneID" id="94350692"/>
<dbReference type="KEGG" id="blac:94350692"/>
<feature type="compositionally biased region" description="Polar residues" evidence="1">
    <location>
        <begin position="16"/>
        <end position="28"/>
    </location>
</feature>
<feature type="region of interest" description="Disordered" evidence="1">
    <location>
        <begin position="1"/>
        <end position="42"/>
    </location>
</feature>
<evidence type="ECO:0000256" key="1">
    <source>
        <dbReference type="SAM" id="MobiDB-lite"/>
    </source>
</evidence>
<feature type="compositionally biased region" description="Basic and acidic residues" evidence="1">
    <location>
        <begin position="92"/>
        <end position="104"/>
    </location>
</feature>
<gene>
    <name evidence="2" type="ORF">CCR75_006956</name>
</gene>
<dbReference type="Proteomes" id="UP000294530">
    <property type="component" value="Unassembled WGS sequence"/>
</dbReference>